<dbReference type="AlphaFoldDB" id="D2MQ16"/>
<dbReference type="Gene3D" id="3.40.50.1580">
    <property type="entry name" value="Nucleoside phosphorylase domain"/>
    <property type="match status" value="1"/>
</dbReference>
<dbReference type="PIRSF" id="PIRSF000477">
    <property type="entry name" value="PurNPase"/>
    <property type="match status" value="1"/>
</dbReference>
<sequence length="273" mass="30421">MRYNKAYFQEALDFIRTKTDMVPEIGLILGSGLGTLVTQLENTITIAYQEIPGFLQTTNPSHKGELIFGFLNGKKVVCMSGRFHSYEGFSFSELVIPVRLLKLLGIQILMTTNAAGAVNESYRPGDVMIIRDHLFFGIESPMRGFNEEDFGSRFYDVSTLYTPELREKAKEVARDFPLTFHEGNYFFMQGPHFETPAEIRAIRILGGDTVGMSTVTETLTAGHCGLKVLSFSVCTNMAAGILEQPLSDEEVNEVGRNISSHLAAYMYELVGQL</sequence>
<dbReference type="GO" id="GO:0004731">
    <property type="term" value="F:purine-nucleoside phosphorylase activity"/>
    <property type="evidence" value="ECO:0007669"/>
    <property type="project" value="UniProtKB-EC"/>
</dbReference>
<evidence type="ECO:0000256" key="6">
    <source>
        <dbReference type="ARBA" id="ARBA00048556"/>
    </source>
</evidence>
<comment type="similarity">
    <text evidence="3 7">Belongs to the PNP/MTAP phosphorylase family.</text>
</comment>
<keyword evidence="11" id="KW-1185">Reference proteome</keyword>
<dbReference type="EMBL" id="ADFR01000015">
    <property type="protein sequence ID" value="EFC05339.1"/>
    <property type="molecule type" value="Genomic_DNA"/>
</dbReference>
<dbReference type="NCBIfam" id="TIGR01700">
    <property type="entry name" value="PNPH"/>
    <property type="match status" value="1"/>
</dbReference>
<comment type="function">
    <text evidence="1">The purine nucleoside phosphorylases catalyze the phosphorolytic breakdown of the N-glycosidic bond in the beta-(deoxy)ribonucleoside molecules, with the formation of the corresponding free purine bases and pentose-1-phosphate. Cleaves guanosine, inosine, 2'-deoxyguanosine and 2'-deoxyinosine.</text>
</comment>
<dbReference type="PANTHER" id="PTHR11904">
    <property type="entry name" value="METHYLTHIOADENOSINE/PURINE NUCLEOSIDE PHOSPHORYLASE"/>
    <property type="match status" value="1"/>
</dbReference>
<dbReference type="Pfam" id="PF01048">
    <property type="entry name" value="PNP_UDP_1"/>
    <property type="match status" value="1"/>
</dbReference>
<dbReference type="OrthoDB" id="1523230at2"/>
<dbReference type="InterPro" id="IPR011270">
    <property type="entry name" value="Pur_Nuc_Pase_Ino/Guo-sp"/>
</dbReference>
<dbReference type="RefSeq" id="WP_006627479.1">
    <property type="nucleotide sequence ID" value="NZ_ADFR01000015.1"/>
</dbReference>
<evidence type="ECO:0000256" key="7">
    <source>
        <dbReference type="PIRNR" id="PIRNR000477"/>
    </source>
</evidence>
<evidence type="ECO:0000256" key="3">
    <source>
        <dbReference type="ARBA" id="ARBA00006751"/>
    </source>
</evidence>
<evidence type="ECO:0000256" key="2">
    <source>
        <dbReference type="ARBA" id="ARBA00005058"/>
    </source>
</evidence>
<feature type="binding site" evidence="8">
    <location>
        <position position="213"/>
    </location>
    <ligand>
        <name>phosphate</name>
        <dbReference type="ChEBI" id="CHEBI:43474"/>
    </ligand>
</feature>
<evidence type="ECO:0000313" key="10">
    <source>
        <dbReference type="EMBL" id="EFC05339.1"/>
    </source>
</evidence>
<evidence type="ECO:0000256" key="8">
    <source>
        <dbReference type="PIRSR" id="PIRSR000477-2"/>
    </source>
</evidence>
<feature type="binding site" evidence="8">
    <location>
        <position position="194"/>
    </location>
    <ligand>
        <name>a purine D-ribonucleoside</name>
        <dbReference type="ChEBI" id="CHEBI:142355"/>
    </ligand>
</feature>
<evidence type="ECO:0000256" key="4">
    <source>
        <dbReference type="ARBA" id="ARBA00022676"/>
    </source>
</evidence>
<dbReference type="Proteomes" id="UP000005017">
    <property type="component" value="Unassembled WGS sequence"/>
</dbReference>
<protein>
    <recommendedName>
        <fullName evidence="7">Purine nucleoside phosphorylase</fullName>
        <ecNumber evidence="7">2.4.2.1</ecNumber>
    </recommendedName>
    <alternativeName>
        <fullName evidence="7">Inosine-guanosine phosphorylase</fullName>
    </alternativeName>
</protein>
<dbReference type="SUPFAM" id="SSF53167">
    <property type="entry name" value="Purine and uridine phosphorylases"/>
    <property type="match status" value="1"/>
</dbReference>
<feature type="binding site" evidence="8">
    <location>
        <begin position="82"/>
        <end position="84"/>
    </location>
    <ligand>
        <name>phosphate</name>
        <dbReference type="ChEBI" id="CHEBI:43474"/>
    </ligand>
</feature>
<dbReference type="EC" id="2.4.2.1" evidence="7"/>
<organism evidence="10 11">
    <name type="scientific">Bulleidia extructa W1219</name>
    <dbReference type="NCBI Taxonomy" id="679192"/>
    <lineage>
        <taxon>Bacteria</taxon>
        <taxon>Bacillati</taxon>
        <taxon>Bacillota</taxon>
        <taxon>Erysipelotrichia</taxon>
        <taxon>Erysipelotrichales</taxon>
        <taxon>Erysipelotrichaceae</taxon>
        <taxon>Bulleidia</taxon>
    </lineage>
</organism>
<proteinExistence type="inferred from homology"/>
<evidence type="ECO:0000256" key="5">
    <source>
        <dbReference type="ARBA" id="ARBA00022679"/>
    </source>
</evidence>
<dbReference type="InterPro" id="IPR035994">
    <property type="entry name" value="Nucleoside_phosphorylase_sf"/>
</dbReference>
<feature type="binding site" evidence="8">
    <location>
        <position position="114"/>
    </location>
    <ligand>
        <name>phosphate</name>
        <dbReference type="ChEBI" id="CHEBI:43474"/>
    </ligand>
</feature>
<evidence type="ECO:0000256" key="1">
    <source>
        <dbReference type="ARBA" id="ARBA00002678"/>
    </source>
</evidence>
<name>D2MQ16_9FIRM</name>
<comment type="catalytic activity">
    <reaction evidence="6">
        <text>a purine 2'-deoxy-D-ribonucleoside + phosphate = a purine nucleobase + 2-deoxy-alpha-D-ribose 1-phosphate</text>
        <dbReference type="Rhea" id="RHEA:36431"/>
        <dbReference type="ChEBI" id="CHEBI:26386"/>
        <dbReference type="ChEBI" id="CHEBI:43474"/>
        <dbReference type="ChEBI" id="CHEBI:57259"/>
        <dbReference type="ChEBI" id="CHEBI:142361"/>
        <dbReference type="EC" id="2.4.2.1"/>
    </reaction>
</comment>
<keyword evidence="5 7" id="KW-0808">Transferase</keyword>
<dbReference type="eggNOG" id="COG0005">
    <property type="taxonomic scope" value="Bacteria"/>
</dbReference>
<feature type="binding site" evidence="8">
    <location>
        <position position="31"/>
    </location>
    <ligand>
        <name>phosphate</name>
        <dbReference type="ChEBI" id="CHEBI:43474"/>
    </ligand>
</feature>
<dbReference type="GO" id="GO:0005737">
    <property type="term" value="C:cytoplasm"/>
    <property type="evidence" value="ECO:0007669"/>
    <property type="project" value="TreeGrafter"/>
</dbReference>
<feature type="binding site" evidence="8">
    <location>
        <position position="236"/>
    </location>
    <ligand>
        <name>a purine D-ribonucleoside</name>
        <dbReference type="ChEBI" id="CHEBI:142355"/>
    </ligand>
</feature>
<keyword evidence="4 7" id="KW-0328">Glycosyltransferase</keyword>
<dbReference type="NCBIfam" id="NF006054">
    <property type="entry name" value="PRK08202.1"/>
    <property type="match status" value="1"/>
</dbReference>
<dbReference type="GO" id="GO:0009116">
    <property type="term" value="P:nucleoside metabolic process"/>
    <property type="evidence" value="ECO:0007669"/>
    <property type="project" value="InterPro"/>
</dbReference>
<dbReference type="NCBIfam" id="TIGR01697">
    <property type="entry name" value="PNPH-PUNA-XAPA"/>
    <property type="match status" value="1"/>
</dbReference>
<dbReference type="InterPro" id="IPR000845">
    <property type="entry name" value="Nucleoside_phosphorylase_d"/>
</dbReference>
<evidence type="ECO:0000259" key="9">
    <source>
        <dbReference type="Pfam" id="PF01048"/>
    </source>
</evidence>
<feature type="domain" description="Nucleoside phosphorylase" evidence="9">
    <location>
        <begin position="25"/>
        <end position="269"/>
    </location>
</feature>
<dbReference type="PANTHER" id="PTHR11904:SF9">
    <property type="entry name" value="PURINE NUCLEOSIDE PHOSPHORYLASE-RELATED"/>
    <property type="match status" value="1"/>
</dbReference>
<gene>
    <name evidence="10" type="ORF">HMPREF9013_1364</name>
</gene>
<comment type="pathway">
    <text evidence="2 7">Purine metabolism; purine nucleoside salvage.</text>
</comment>
<accession>D2MQ16</accession>
<evidence type="ECO:0000313" key="11">
    <source>
        <dbReference type="Proteomes" id="UP000005017"/>
    </source>
</evidence>
<dbReference type="UniPathway" id="UPA00606"/>
<feature type="binding site" evidence="8">
    <location>
        <position position="62"/>
    </location>
    <ligand>
        <name>phosphate</name>
        <dbReference type="ChEBI" id="CHEBI:43474"/>
    </ligand>
</feature>
<dbReference type="CDD" id="cd09009">
    <property type="entry name" value="PNP-EcPNPII_like"/>
    <property type="match status" value="1"/>
</dbReference>
<dbReference type="STRING" id="679192.HMPREF9013_1364"/>
<reference evidence="11" key="1">
    <citation type="submission" date="2009-12" db="EMBL/GenBank/DDBJ databases">
        <title>Sequence of Clostridiales genomosp. BVAB3 str. UPII9-5.</title>
        <authorList>
            <person name="Madupu R."/>
            <person name="Durkin A.S."/>
            <person name="Torralba M."/>
            <person name="Methe B."/>
            <person name="Sutton G.G."/>
            <person name="Strausberg R.L."/>
            <person name="Nelson K.E."/>
        </authorList>
    </citation>
    <scope>NUCLEOTIDE SEQUENCE [LARGE SCALE GENOMIC DNA]</scope>
    <source>
        <strain evidence="11">W1219</strain>
    </source>
</reference>
<comment type="caution">
    <text evidence="10">The sequence shown here is derived from an EMBL/GenBank/DDBJ whole genome shotgun (WGS) entry which is preliminary data.</text>
</comment>
<dbReference type="InterPro" id="IPR011268">
    <property type="entry name" value="Purine_phosphorylase"/>
</dbReference>